<feature type="transmembrane region" description="Helical" evidence="1">
    <location>
        <begin position="39"/>
        <end position="72"/>
    </location>
</feature>
<dbReference type="RefSeq" id="WP_006979745.1">
    <property type="nucleotide sequence ID" value="NZ_ABVL01000006.1"/>
</dbReference>
<keyword evidence="1" id="KW-0472">Membrane</keyword>
<evidence type="ECO:0000256" key="1">
    <source>
        <dbReference type="SAM" id="Phobius"/>
    </source>
</evidence>
<keyword evidence="1" id="KW-0812">Transmembrane</keyword>
<dbReference type="AlphaFoldDB" id="B4D0G9"/>
<dbReference type="STRING" id="497964.CfE428DRAFT_2420"/>
<protein>
    <submittedName>
        <fullName evidence="2">Uncharacterized protein</fullName>
    </submittedName>
</protein>
<dbReference type="Proteomes" id="UP000005824">
    <property type="component" value="Unassembled WGS sequence"/>
</dbReference>
<dbReference type="EMBL" id="ABVL01000006">
    <property type="protein sequence ID" value="EDY19831.1"/>
    <property type="molecule type" value="Genomic_DNA"/>
</dbReference>
<gene>
    <name evidence="2" type="ORF">CfE428DRAFT_2420</name>
</gene>
<evidence type="ECO:0000313" key="2">
    <source>
        <dbReference type="EMBL" id="EDY19831.1"/>
    </source>
</evidence>
<organism evidence="2 3">
    <name type="scientific">Chthoniobacter flavus Ellin428</name>
    <dbReference type="NCBI Taxonomy" id="497964"/>
    <lineage>
        <taxon>Bacteria</taxon>
        <taxon>Pseudomonadati</taxon>
        <taxon>Verrucomicrobiota</taxon>
        <taxon>Spartobacteria</taxon>
        <taxon>Chthoniobacterales</taxon>
        <taxon>Chthoniobacteraceae</taxon>
        <taxon>Chthoniobacter</taxon>
    </lineage>
</organism>
<accession>B4D0G9</accession>
<keyword evidence="1" id="KW-1133">Transmembrane helix</keyword>
<proteinExistence type="predicted"/>
<dbReference type="InParanoid" id="B4D0G9"/>
<feature type="transmembrane region" description="Helical" evidence="1">
    <location>
        <begin position="84"/>
        <end position="100"/>
    </location>
</feature>
<reference evidence="2 3" key="1">
    <citation type="journal article" date="2011" name="J. Bacteriol.">
        <title>Genome sequence of Chthoniobacter flavus Ellin428, an aerobic heterotrophic soil bacterium.</title>
        <authorList>
            <person name="Kant R."/>
            <person name="van Passel M.W."/>
            <person name="Palva A."/>
            <person name="Lucas S."/>
            <person name="Lapidus A."/>
            <person name="Glavina Del Rio T."/>
            <person name="Dalin E."/>
            <person name="Tice H."/>
            <person name="Bruce D."/>
            <person name="Goodwin L."/>
            <person name="Pitluck S."/>
            <person name="Larimer F.W."/>
            <person name="Land M.L."/>
            <person name="Hauser L."/>
            <person name="Sangwan P."/>
            <person name="de Vos W.M."/>
            <person name="Janssen P.H."/>
            <person name="Smidt H."/>
        </authorList>
    </citation>
    <scope>NUCLEOTIDE SEQUENCE [LARGE SCALE GENOMIC DNA]</scope>
    <source>
        <strain evidence="2 3">Ellin428</strain>
    </source>
</reference>
<sequence length="224" mass="24984">MMAAFGGKGHREAPAVRVRTPAGTAEVLRTHFAEHNRQVLMLTAATLVAALAAWALLYFVSIWMLVFLMAALDVSNAHIPHRFWMLYLVSALCGLALAWLDNRLNPNARPVDRKPPWEILMDFLLAVPRMTLAVGGNLAAWQKLSDSDLLEAAELLHRLGNEKRVPMSGVRLQIPDPEAALRILYALQMTQVIDTQREGNEFWLRLNSLRPASLRMTGAEQAAE</sequence>
<name>B4D0G9_9BACT</name>
<comment type="caution">
    <text evidence="2">The sequence shown here is derived from an EMBL/GenBank/DDBJ whole genome shotgun (WGS) entry which is preliminary data.</text>
</comment>
<evidence type="ECO:0000313" key="3">
    <source>
        <dbReference type="Proteomes" id="UP000005824"/>
    </source>
</evidence>
<keyword evidence="3" id="KW-1185">Reference proteome</keyword>